<dbReference type="InterPro" id="IPR012337">
    <property type="entry name" value="RNaseH-like_sf"/>
</dbReference>
<proteinExistence type="predicted"/>
<dbReference type="EMBL" id="CAJVPY010029099">
    <property type="protein sequence ID" value="CAG8793753.1"/>
    <property type="molecule type" value="Genomic_DNA"/>
</dbReference>
<gene>
    <name evidence="1" type="ORF">DERYTH_LOCUS21942</name>
</gene>
<organism evidence="1 2">
    <name type="scientific">Dentiscutata erythropus</name>
    <dbReference type="NCBI Taxonomy" id="1348616"/>
    <lineage>
        <taxon>Eukaryota</taxon>
        <taxon>Fungi</taxon>
        <taxon>Fungi incertae sedis</taxon>
        <taxon>Mucoromycota</taxon>
        <taxon>Glomeromycotina</taxon>
        <taxon>Glomeromycetes</taxon>
        <taxon>Diversisporales</taxon>
        <taxon>Gigasporaceae</taxon>
        <taxon>Dentiscutata</taxon>
    </lineage>
</organism>
<comment type="caution">
    <text evidence="1">The sequence shown here is derived from an EMBL/GenBank/DDBJ whole genome shotgun (WGS) entry which is preliminary data.</text>
</comment>
<name>A0A9N9JVK4_9GLOM</name>
<sequence>ISQQVRNDSDSLYDLLLENYEWQCLEELIILLQPFAQSITFMGGSHYPTLGMMYPMIQKLFKYLNTVKLATFEVQEVCKEIKQSMSNHWDEPKEAGLIVSYLDSRFKNLHFLNSEEKMETINLLCIQIIKSSDSYSCTNTSSYIKNTQEHIM</sequence>
<keyword evidence="2" id="KW-1185">Reference proteome</keyword>
<protein>
    <submittedName>
        <fullName evidence="1">3579_t:CDS:1</fullName>
    </submittedName>
</protein>
<dbReference type="Proteomes" id="UP000789405">
    <property type="component" value="Unassembled WGS sequence"/>
</dbReference>
<reference evidence="1" key="1">
    <citation type="submission" date="2021-06" db="EMBL/GenBank/DDBJ databases">
        <authorList>
            <person name="Kallberg Y."/>
            <person name="Tangrot J."/>
            <person name="Rosling A."/>
        </authorList>
    </citation>
    <scope>NUCLEOTIDE SEQUENCE</scope>
    <source>
        <strain evidence="1">MA453B</strain>
    </source>
</reference>
<accession>A0A9N9JVK4</accession>
<evidence type="ECO:0000313" key="1">
    <source>
        <dbReference type="EMBL" id="CAG8793753.1"/>
    </source>
</evidence>
<evidence type="ECO:0000313" key="2">
    <source>
        <dbReference type="Proteomes" id="UP000789405"/>
    </source>
</evidence>
<feature type="non-terminal residue" evidence="1">
    <location>
        <position position="152"/>
    </location>
</feature>
<dbReference type="OrthoDB" id="109171at2759"/>
<feature type="non-terminal residue" evidence="1">
    <location>
        <position position="1"/>
    </location>
</feature>
<dbReference type="SUPFAM" id="SSF53098">
    <property type="entry name" value="Ribonuclease H-like"/>
    <property type="match status" value="1"/>
</dbReference>
<dbReference type="AlphaFoldDB" id="A0A9N9JVK4"/>